<dbReference type="EMBL" id="OCSU01000001">
    <property type="protein sequence ID" value="SOE47756.1"/>
    <property type="molecule type" value="Genomic_DNA"/>
</dbReference>
<protein>
    <submittedName>
        <fullName evidence="1">Uncharacterized protein</fullName>
    </submittedName>
</protein>
<reference evidence="1 2" key="1">
    <citation type="submission" date="2017-09" db="EMBL/GenBank/DDBJ databases">
        <authorList>
            <person name="Varghese N."/>
            <person name="Submissions S."/>
        </authorList>
    </citation>
    <scope>NUCLEOTIDE SEQUENCE [LARGE SCALE GENOMIC DNA]</scope>
    <source>
        <strain evidence="1 2">OK806</strain>
    </source>
</reference>
<evidence type="ECO:0000313" key="2">
    <source>
        <dbReference type="Proteomes" id="UP000219522"/>
    </source>
</evidence>
<dbReference type="Proteomes" id="UP000219522">
    <property type="component" value="Unassembled WGS sequence"/>
</dbReference>
<organism evidence="1 2">
    <name type="scientific">Caballeronia arationis</name>
    <dbReference type="NCBI Taxonomy" id="1777142"/>
    <lineage>
        <taxon>Bacteria</taxon>
        <taxon>Pseudomonadati</taxon>
        <taxon>Pseudomonadota</taxon>
        <taxon>Betaproteobacteria</taxon>
        <taxon>Burkholderiales</taxon>
        <taxon>Burkholderiaceae</taxon>
        <taxon>Caballeronia</taxon>
    </lineage>
</organism>
<name>A0A7Z7N095_9BURK</name>
<comment type="caution">
    <text evidence="1">The sequence shown here is derived from an EMBL/GenBank/DDBJ whole genome shotgun (WGS) entry which is preliminary data.</text>
</comment>
<sequence length="108" mass="12891">MTKKRLLQIEKRIDSIKVKLATIDEMRPGSLTRQYKDPENKKGAYYQLSYTRAMRSRTEYVAGCDVRDIRRQIENYKRFKELTAEWVDLGIEHSRLKIRLARQDDAPK</sequence>
<dbReference type="AlphaFoldDB" id="A0A7Z7N095"/>
<evidence type="ECO:0000313" key="1">
    <source>
        <dbReference type="EMBL" id="SOE47756.1"/>
    </source>
</evidence>
<keyword evidence="2" id="KW-1185">Reference proteome</keyword>
<accession>A0A7Z7N095</accession>
<gene>
    <name evidence="1" type="ORF">SAMN05446927_0237</name>
</gene>
<proteinExistence type="predicted"/>
<dbReference type="RefSeq" id="WP_097189625.1">
    <property type="nucleotide sequence ID" value="NZ_OCSU01000001.1"/>
</dbReference>